<dbReference type="SUPFAM" id="SSF81923">
    <property type="entry name" value="Double Clp-N motif"/>
    <property type="match status" value="1"/>
</dbReference>
<dbReference type="Gene3D" id="1.10.8.60">
    <property type="match status" value="2"/>
</dbReference>
<dbReference type="CDD" id="cd00009">
    <property type="entry name" value="AAA"/>
    <property type="match status" value="1"/>
</dbReference>
<dbReference type="GO" id="GO:0008233">
    <property type="term" value="F:peptidase activity"/>
    <property type="evidence" value="ECO:0007669"/>
    <property type="project" value="UniProtKB-KW"/>
</dbReference>
<feature type="region of interest" description="Disordered" evidence="9">
    <location>
        <begin position="92"/>
        <end position="116"/>
    </location>
</feature>
<evidence type="ECO:0000256" key="4">
    <source>
        <dbReference type="ARBA" id="ARBA00022840"/>
    </source>
</evidence>
<keyword evidence="3" id="KW-0547">Nucleotide-binding</keyword>
<dbReference type="GO" id="GO:0016887">
    <property type="term" value="F:ATP hydrolysis activity"/>
    <property type="evidence" value="ECO:0007669"/>
    <property type="project" value="InterPro"/>
</dbReference>
<keyword evidence="4 12" id="KW-0067">ATP-binding</keyword>
<accession>A0A2P8DFC0</accession>
<dbReference type="InterPro" id="IPR036628">
    <property type="entry name" value="Clp_N_dom_sf"/>
</dbReference>
<dbReference type="GO" id="GO:0005524">
    <property type="term" value="F:ATP binding"/>
    <property type="evidence" value="ECO:0007669"/>
    <property type="project" value="UniProtKB-KW"/>
</dbReference>
<dbReference type="GO" id="GO:0034605">
    <property type="term" value="P:cellular response to heat"/>
    <property type="evidence" value="ECO:0007669"/>
    <property type="project" value="TreeGrafter"/>
</dbReference>
<dbReference type="SMART" id="SM00382">
    <property type="entry name" value="AAA"/>
    <property type="match status" value="2"/>
</dbReference>
<dbReference type="AlphaFoldDB" id="A0A2P8DFC0"/>
<evidence type="ECO:0000256" key="7">
    <source>
        <dbReference type="ARBA" id="ARBA00026057"/>
    </source>
</evidence>
<comment type="similarity">
    <text evidence="1">Belongs to the ClpA/ClpB family.</text>
</comment>
<keyword evidence="12" id="KW-0645">Protease</keyword>
<evidence type="ECO:0000259" key="11">
    <source>
        <dbReference type="PROSITE" id="PS51903"/>
    </source>
</evidence>
<reference evidence="12 13" key="1">
    <citation type="submission" date="2018-03" db="EMBL/GenBank/DDBJ databases">
        <title>Genomic Encyclopedia of Archaeal and Bacterial Type Strains, Phase II (KMG-II): from individual species to whole genera.</title>
        <authorList>
            <person name="Goeker M."/>
        </authorList>
    </citation>
    <scope>NUCLEOTIDE SEQUENCE [LARGE SCALE GENOMIC DNA]</scope>
    <source>
        <strain evidence="12 13">DSM 45312</strain>
    </source>
</reference>
<dbReference type="OrthoDB" id="3170949at2"/>
<dbReference type="PROSITE" id="PS51903">
    <property type="entry name" value="CLP_R"/>
    <property type="match status" value="1"/>
</dbReference>
<dbReference type="InterPro" id="IPR003593">
    <property type="entry name" value="AAA+_ATPase"/>
</dbReference>
<name>A0A2P8DFC0_9ACTN</name>
<keyword evidence="13" id="KW-1185">Reference proteome</keyword>
<evidence type="ECO:0000256" key="8">
    <source>
        <dbReference type="PROSITE-ProRule" id="PRU01251"/>
    </source>
</evidence>
<dbReference type="RefSeq" id="WP_106584358.1">
    <property type="nucleotide sequence ID" value="NZ_PYGA01000013.1"/>
</dbReference>
<dbReference type="Gene3D" id="3.40.50.300">
    <property type="entry name" value="P-loop containing nucleotide triphosphate hydrolases"/>
    <property type="match status" value="2"/>
</dbReference>
<protein>
    <submittedName>
        <fullName evidence="12">ATP-dependent Clp protease ATP-binding subunit ClpC</fullName>
    </submittedName>
</protein>
<dbReference type="InterPro" id="IPR004176">
    <property type="entry name" value="Clp_R_N"/>
</dbReference>
<dbReference type="Pfam" id="PF10431">
    <property type="entry name" value="ClpB_D2-small"/>
    <property type="match status" value="1"/>
</dbReference>
<dbReference type="Pfam" id="PF00004">
    <property type="entry name" value="AAA"/>
    <property type="match status" value="1"/>
</dbReference>
<dbReference type="InterPro" id="IPR001270">
    <property type="entry name" value="ClpA/B"/>
</dbReference>
<gene>
    <name evidence="12" type="ORF">CLV63_11360</name>
</gene>
<keyword evidence="6" id="KW-0143">Chaperone</keyword>
<dbReference type="Proteomes" id="UP000240542">
    <property type="component" value="Unassembled WGS sequence"/>
</dbReference>
<feature type="region of interest" description="Disordered" evidence="9">
    <location>
        <begin position="168"/>
        <end position="197"/>
    </location>
</feature>
<dbReference type="PROSITE" id="PS00871">
    <property type="entry name" value="CLPAB_2"/>
    <property type="match status" value="1"/>
</dbReference>
<evidence type="ECO:0000313" key="12">
    <source>
        <dbReference type="EMBL" id="PSK95897.1"/>
    </source>
</evidence>
<dbReference type="FunFam" id="3.40.50.300:FF:000025">
    <property type="entry name" value="ATP-dependent Clp protease subunit"/>
    <property type="match status" value="1"/>
</dbReference>
<proteinExistence type="inferred from homology"/>
<keyword evidence="5" id="KW-0346">Stress response</keyword>
<dbReference type="FunFam" id="3.40.50.300:FF:000010">
    <property type="entry name" value="Chaperone clpB 1, putative"/>
    <property type="match status" value="1"/>
</dbReference>
<dbReference type="GO" id="GO:0006508">
    <property type="term" value="P:proteolysis"/>
    <property type="evidence" value="ECO:0007669"/>
    <property type="project" value="UniProtKB-KW"/>
</dbReference>
<organism evidence="12 13">
    <name type="scientific">Murinocardiopsis flavida</name>
    <dbReference type="NCBI Taxonomy" id="645275"/>
    <lineage>
        <taxon>Bacteria</taxon>
        <taxon>Bacillati</taxon>
        <taxon>Actinomycetota</taxon>
        <taxon>Actinomycetes</taxon>
        <taxon>Streptosporangiales</taxon>
        <taxon>Nocardiopsidaceae</taxon>
        <taxon>Murinocardiopsis</taxon>
    </lineage>
</organism>
<feature type="domain" description="UVR" evidence="10">
    <location>
        <begin position="449"/>
        <end position="484"/>
    </location>
</feature>
<dbReference type="InterPro" id="IPR028299">
    <property type="entry name" value="ClpA/B_CS2"/>
</dbReference>
<evidence type="ECO:0000256" key="1">
    <source>
        <dbReference type="ARBA" id="ARBA00008675"/>
    </source>
</evidence>
<evidence type="ECO:0000256" key="5">
    <source>
        <dbReference type="ARBA" id="ARBA00023016"/>
    </source>
</evidence>
<feature type="compositionally biased region" description="Low complexity" evidence="9">
    <location>
        <begin position="92"/>
        <end position="106"/>
    </location>
</feature>
<evidence type="ECO:0000256" key="2">
    <source>
        <dbReference type="ARBA" id="ARBA00022737"/>
    </source>
</evidence>
<dbReference type="SMART" id="SM01086">
    <property type="entry name" value="ClpB_D2-small"/>
    <property type="match status" value="1"/>
</dbReference>
<dbReference type="SUPFAM" id="SSF52540">
    <property type="entry name" value="P-loop containing nucleoside triphosphate hydrolases"/>
    <property type="match status" value="2"/>
</dbReference>
<comment type="subunit">
    <text evidence="7">Homohexamer. The oligomerization is ATP-dependent.</text>
</comment>
<dbReference type="InterPro" id="IPR027417">
    <property type="entry name" value="P-loop_NTPase"/>
</dbReference>
<dbReference type="Pfam" id="PF07724">
    <property type="entry name" value="AAA_2"/>
    <property type="match status" value="1"/>
</dbReference>
<feature type="compositionally biased region" description="Gly residues" evidence="9">
    <location>
        <begin position="174"/>
        <end position="184"/>
    </location>
</feature>
<dbReference type="GO" id="GO:0005737">
    <property type="term" value="C:cytoplasm"/>
    <property type="evidence" value="ECO:0007669"/>
    <property type="project" value="TreeGrafter"/>
</dbReference>
<evidence type="ECO:0000256" key="3">
    <source>
        <dbReference type="ARBA" id="ARBA00022741"/>
    </source>
</evidence>
<dbReference type="Pfam" id="PF17871">
    <property type="entry name" value="AAA_lid_9"/>
    <property type="match status" value="1"/>
</dbReference>
<evidence type="ECO:0000256" key="9">
    <source>
        <dbReference type="SAM" id="MobiDB-lite"/>
    </source>
</evidence>
<dbReference type="PANTHER" id="PTHR11638:SF18">
    <property type="entry name" value="HEAT SHOCK PROTEIN 104"/>
    <property type="match status" value="1"/>
</dbReference>
<keyword evidence="2 8" id="KW-0677">Repeat</keyword>
<comment type="caution">
    <text evidence="12">The sequence shown here is derived from an EMBL/GenBank/DDBJ whole genome shotgun (WGS) entry which is preliminary data.</text>
</comment>
<sequence>MTTDQGGGFDPRSFEEFLARFFGPGGARRPAQRVDLSRLMDDSARQVVAQAISRAAETDHSDLDASHLLWALANYEPVRELLMRTGADPAALERSAAAEAQRAPEAGPGPPMLTPSAKRTLLDAHQIARSLGHAYITPEHLVFALAVNGESPAGRLLAESGVTPEALQNAGRSRGAGGDDGGSASGAPSATPNLDEHGTDMTALAAEGRLDPVVGRDDEVEQTIEVLARRRKNNPVLIGDPGVGKTAIVEGIAQRINDDDVPETLSGRRLVQLDLAGVVAGTRYRGDFEERLQNLIEEIRSQADRLLVFIDEVHTVVGAGGGEGSMSAGNMLKPALARGELHIIGATTIDEYRKNIEKDAALERRFQPVLISEPSVADTVDILRGLRDRYEAHHQVRFSDDSLAAAAELADRYISDRFLPDKAIDLVDQAGARVRLRVKTPSVDLRELEQRQRELEARKEQAVRDEDYEQATEVRDEIGRTREAIGRARAEGPTQVPEVGVVDVAEVVSRITSVPVAQLTQEERARLVGLEERLRARVVGQDEAVAAVAEAVRRSRAGLAAPDRPIGSFIFLGPTGVGKTELARALAESLFGSSERMIRFDMSEFQERHTASRLTGAPPGYVGYEEAGQLTEAVRRQPYAVVLLDEVEKAHPDVFNLLLQVLDDGRLTDGQGRTVDFRNVVIIMTSNLGSEFITGGGPLGFAVADAADQGARDRIMRRLEEEFRPEFLNRVDEIIVFAKLGDGELAQITRMMLDETERRLRAQDVTVRFTDDAVRWLAAKGHRPEFGARPLERTIQRNVGNRLSSMLLGGELVPGAHVVVGAADGELTFAVELTAAEDPRAVTG</sequence>
<dbReference type="Pfam" id="PF02861">
    <property type="entry name" value="Clp_N"/>
    <property type="match status" value="1"/>
</dbReference>
<keyword evidence="12" id="KW-0378">Hydrolase</keyword>
<dbReference type="CDD" id="cd19499">
    <property type="entry name" value="RecA-like_ClpB_Hsp104-like"/>
    <property type="match status" value="1"/>
</dbReference>
<dbReference type="EMBL" id="PYGA01000013">
    <property type="protein sequence ID" value="PSK95897.1"/>
    <property type="molecule type" value="Genomic_DNA"/>
</dbReference>
<dbReference type="PROSITE" id="PS50151">
    <property type="entry name" value="UVR"/>
    <property type="match status" value="1"/>
</dbReference>
<dbReference type="InterPro" id="IPR001943">
    <property type="entry name" value="UVR_dom"/>
</dbReference>
<dbReference type="PANTHER" id="PTHR11638">
    <property type="entry name" value="ATP-DEPENDENT CLP PROTEASE"/>
    <property type="match status" value="1"/>
</dbReference>
<dbReference type="Gene3D" id="1.10.1780.10">
    <property type="entry name" value="Clp, N-terminal domain"/>
    <property type="match status" value="1"/>
</dbReference>
<dbReference type="InterPro" id="IPR050130">
    <property type="entry name" value="ClpA_ClpB"/>
</dbReference>
<dbReference type="InterPro" id="IPR041546">
    <property type="entry name" value="ClpA/ClpB_AAA_lid"/>
</dbReference>
<evidence type="ECO:0000259" key="10">
    <source>
        <dbReference type="PROSITE" id="PS50151"/>
    </source>
</evidence>
<dbReference type="Gene3D" id="4.10.860.10">
    <property type="entry name" value="UVR domain"/>
    <property type="match status" value="1"/>
</dbReference>
<feature type="domain" description="Clp R" evidence="11">
    <location>
        <begin position="36"/>
        <end position="178"/>
    </location>
</feature>
<dbReference type="InterPro" id="IPR019489">
    <property type="entry name" value="Clp_ATPase_C"/>
</dbReference>
<evidence type="ECO:0000313" key="13">
    <source>
        <dbReference type="Proteomes" id="UP000240542"/>
    </source>
</evidence>
<dbReference type="InterPro" id="IPR003959">
    <property type="entry name" value="ATPase_AAA_core"/>
</dbReference>
<dbReference type="PRINTS" id="PR00300">
    <property type="entry name" value="CLPPROTEASEA"/>
</dbReference>
<evidence type="ECO:0000256" key="6">
    <source>
        <dbReference type="ARBA" id="ARBA00023186"/>
    </source>
</evidence>